<dbReference type="AlphaFoldDB" id="A0A1H3B9D7"/>
<dbReference type="PRINTS" id="PR01007">
    <property type="entry name" value="FLGHOOKFLIK"/>
</dbReference>
<feature type="compositionally biased region" description="Polar residues" evidence="4">
    <location>
        <begin position="177"/>
        <end position="190"/>
    </location>
</feature>
<evidence type="ECO:0000313" key="7">
    <source>
        <dbReference type="Proteomes" id="UP000198500"/>
    </source>
</evidence>
<dbReference type="InterPro" id="IPR052563">
    <property type="entry name" value="FliK"/>
</dbReference>
<feature type="compositionally biased region" description="Polar residues" evidence="4">
    <location>
        <begin position="280"/>
        <end position="289"/>
    </location>
</feature>
<reference evidence="6 7" key="1">
    <citation type="submission" date="2016-10" db="EMBL/GenBank/DDBJ databases">
        <authorList>
            <person name="de Groot N.N."/>
        </authorList>
    </citation>
    <scope>NUCLEOTIDE SEQUENCE [LARGE SCALE GENOMIC DNA]</scope>
    <source>
        <strain evidence="6 7">DSM 19219</strain>
    </source>
</reference>
<feature type="domain" description="Flagellar hook-length control protein-like C-terminal" evidence="5">
    <location>
        <begin position="323"/>
        <end position="406"/>
    </location>
</feature>
<protein>
    <submittedName>
        <fullName evidence="6">Flagellar hook-length control protein FliK</fullName>
    </submittedName>
</protein>
<name>A0A1H3B9D7_9GAMM</name>
<gene>
    <name evidence="6" type="ORF">SAMN05443545_105160</name>
</gene>
<dbReference type="InterPro" id="IPR001635">
    <property type="entry name" value="Flag_hook_Flik"/>
</dbReference>
<comment type="similarity">
    <text evidence="2">Belongs to the FliK family.</text>
</comment>
<dbReference type="Gene3D" id="3.30.750.140">
    <property type="match status" value="1"/>
</dbReference>
<dbReference type="PANTHER" id="PTHR37533">
    <property type="entry name" value="FLAGELLAR HOOK-LENGTH CONTROL PROTEIN"/>
    <property type="match status" value="1"/>
</dbReference>
<keyword evidence="6" id="KW-0282">Flagellum</keyword>
<feature type="region of interest" description="Disordered" evidence="4">
    <location>
        <begin position="1"/>
        <end position="28"/>
    </location>
</feature>
<organism evidence="6 7">
    <name type="scientific">Aidingimonas halophila</name>
    <dbReference type="NCBI Taxonomy" id="574349"/>
    <lineage>
        <taxon>Bacteria</taxon>
        <taxon>Pseudomonadati</taxon>
        <taxon>Pseudomonadota</taxon>
        <taxon>Gammaproteobacteria</taxon>
        <taxon>Oceanospirillales</taxon>
        <taxon>Halomonadaceae</taxon>
        <taxon>Aidingimonas</taxon>
    </lineage>
</organism>
<dbReference type="InterPro" id="IPR038610">
    <property type="entry name" value="FliK-like_C_sf"/>
</dbReference>
<dbReference type="Proteomes" id="UP000198500">
    <property type="component" value="Unassembled WGS sequence"/>
</dbReference>
<evidence type="ECO:0000256" key="4">
    <source>
        <dbReference type="SAM" id="MobiDB-lite"/>
    </source>
</evidence>
<proteinExistence type="inferred from homology"/>
<feature type="region of interest" description="Disordered" evidence="4">
    <location>
        <begin position="399"/>
        <end position="431"/>
    </location>
</feature>
<feature type="compositionally biased region" description="Basic and acidic residues" evidence="4">
    <location>
        <begin position="267"/>
        <end position="276"/>
    </location>
</feature>
<dbReference type="OrthoDB" id="1792985at2"/>
<evidence type="ECO:0000313" key="6">
    <source>
        <dbReference type="EMBL" id="SDX38640.1"/>
    </source>
</evidence>
<evidence type="ECO:0000256" key="3">
    <source>
        <dbReference type="ARBA" id="ARBA00022795"/>
    </source>
</evidence>
<feature type="compositionally biased region" description="Low complexity" evidence="4">
    <location>
        <begin position="195"/>
        <end position="209"/>
    </location>
</feature>
<evidence type="ECO:0000259" key="5">
    <source>
        <dbReference type="Pfam" id="PF02120"/>
    </source>
</evidence>
<evidence type="ECO:0000256" key="1">
    <source>
        <dbReference type="ARBA" id="ARBA00003944"/>
    </source>
</evidence>
<evidence type="ECO:0000256" key="2">
    <source>
        <dbReference type="ARBA" id="ARBA00009149"/>
    </source>
</evidence>
<dbReference type="CDD" id="cd17470">
    <property type="entry name" value="T3SS_Flik_C"/>
    <property type="match status" value="1"/>
</dbReference>
<dbReference type="GO" id="GO:0009424">
    <property type="term" value="C:bacterial-type flagellum hook"/>
    <property type="evidence" value="ECO:0007669"/>
    <property type="project" value="InterPro"/>
</dbReference>
<keyword evidence="6" id="KW-0966">Cell projection</keyword>
<dbReference type="InterPro" id="IPR021136">
    <property type="entry name" value="Flagellar_hook_control-like_C"/>
</dbReference>
<feature type="region of interest" description="Disordered" evidence="4">
    <location>
        <begin position="177"/>
        <end position="209"/>
    </location>
</feature>
<comment type="function">
    <text evidence="1">Controls the length of the flagellar hook.</text>
</comment>
<dbReference type="EMBL" id="FNNI01000005">
    <property type="protein sequence ID" value="SDX38640.1"/>
    <property type="molecule type" value="Genomic_DNA"/>
</dbReference>
<dbReference type="PANTHER" id="PTHR37533:SF2">
    <property type="entry name" value="FLAGELLAR HOOK-LENGTH CONTROL PROTEIN"/>
    <property type="match status" value="1"/>
</dbReference>
<feature type="compositionally biased region" description="Low complexity" evidence="4">
    <location>
        <begin position="290"/>
        <end position="302"/>
    </location>
</feature>
<keyword evidence="3" id="KW-1005">Bacterial flagellum biogenesis</keyword>
<feature type="region of interest" description="Disordered" evidence="4">
    <location>
        <begin position="263"/>
        <end position="302"/>
    </location>
</feature>
<accession>A0A1H3B9D7</accession>
<dbReference type="STRING" id="574349.SAMN05443545_105160"/>
<keyword evidence="6" id="KW-0969">Cilium</keyword>
<dbReference type="Pfam" id="PF02120">
    <property type="entry name" value="Flg_hook"/>
    <property type="match status" value="1"/>
</dbReference>
<keyword evidence="7" id="KW-1185">Reference proteome</keyword>
<dbReference type="RefSeq" id="WP_092569579.1">
    <property type="nucleotide sequence ID" value="NZ_BMXH01000003.1"/>
</dbReference>
<sequence>MDITTLLAATGKPSASASGQSRDAGGDMDAFARQLEHVSRQREGKAGDEVDMPLATQVDGDKGASLSLTQIMQQLADPDGLSDDTIDSLADKLATLLDADQLGPDAFVKKLNDDALLDEGMPLGDLMIEQGIDLDKLSNDEAFAAIQQQLSQIDDAGQLNQIAASIADTGVFGRNAQATVEGQPSPSPTRLTGDGLANASSQNGNGNQSQLLSQELLTSRHALAQAQLSQQPNTQASAMTVMTQSGQGEAEALWKDVGLRDNPLLSKGDDSPRHADLQAGLTSLSSPAQGMTSGATSTSATAMPTPTLTQPISSQAWQQQLGQQMINMSRQGDQQVDLKLNPPELGPLSVSLKVGDQGAQAQFLSSHAQVRQAVEQAIPQLREALEEQGISLGEAMVGEHPQGQQQQAGFSDEGSGNRVAIPGGSSGSVLDEQQTGLIPASTDINTSLNGRVDLYA</sequence>
<dbReference type="GO" id="GO:0044780">
    <property type="term" value="P:bacterial-type flagellum assembly"/>
    <property type="evidence" value="ECO:0007669"/>
    <property type="project" value="InterPro"/>
</dbReference>